<dbReference type="Gene3D" id="1.10.8.60">
    <property type="match status" value="1"/>
</dbReference>
<dbReference type="GO" id="GO:0016887">
    <property type="term" value="F:ATP hydrolysis activity"/>
    <property type="evidence" value="ECO:0007669"/>
    <property type="project" value="InterPro"/>
</dbReference>
<feature type="domain" description="AAA+ ATPase" evidence="1">
    <location>
        <begin position="345"/>
        <end position="463"/>
    </location>
</feature>
<sequence length="478" mass="53977">MLRSSYIGSNSNRKTNKERNLELERPVSGDVGFGFVDLRKEALDELPRFKDFGGIKNVLEQLDMKVLVPLYHPQLPPFLGVRPISGLFLHGPLGCGKTKLAHAIANEAGVPFYNICATEFVSSVSENIGEIFKKAYKTAPSVIFIDEMDAIGSKRENLQREMERLIVMQPNDIDPALRRPGRFDYEIELGVLDENARLEILSIIARSKRLEGCFDFHKIARSTPEFVAADLEAVAIKAGNLAVKRLFDERKSKLSGNSIDEEQREEWLKQAATHEEMEKIYITMADFEEAIKRVQPSARREGFSAIPDVKWEDLVGLDLLRKEFDRYIVKRIKNPAKYERFGVTLEIGILLFGPPGCGKTLIAQAVANESEANFIYIKGPELLNKYVGEGERAVRTVFSRARMCSPCIIFFDELLCKLDGVDKRQGVYVIGATNRFGKTLYVPLPTPEEHGLILKALARKRPLRCKRGFESYWTNGGL</sequence>
<dbReference type="InterPro" id="IPR003959">
    <property type="entry name" value="ATPase_AAA_core"/>
</dbReference>
<comment type="caution">
    <text evidence="2">The sequence shown here is derived from an EMBL/GenBank/DDBJ whole genome shotgun (WGS) entry which is preliminary data.</text>
</comment>
<dbReference type="EMBL" id="BTGU01000034">
    <property type="protein sequence ID" value="GMN50489.1"/>
    <property type="molecule type" value="Genomic_DNA"/>
</dbReference>
<dbReference type="InterPro" id="IPR003593">
    <property type="entry name" value="AAA+_ATPase"/>
</dbReference>
<dbReference type="InterPro" id="IPR055278">
    <property type="entry name" value="CDC48c"/>
</dbReference>
<dbReference type="Gene3D" id="3.40.50.300">
    <property type="entry name" value="P-loop containing nucleotide triphosphate hydrolases"/>
    <property type="match status" value="2"/>
</dbReference>
<gene>
    <name evidence="2" type="ORF">TIFTF001_019649</name>
</gene>
<name>A0AA88A6Y2_FICCA</name>
<dbReference type="SMART" id="SM00382">
    <property type="entry name" value="AAA"/>
    <property type="match status" value="2"/>
</dbReference>
<dbReference type="Pfam" id="PF17862">
    <property type="entry name" value="AAA_lid_3"/>
    <property type="match status" value="1"/>
</dbReference>
<dbReference type="GO" id="GO:0005524">
    <property type="term" value="F:ATP binding"/>
    <property type="evidence" value="ECO:0007669"/>
    <property type="project" value="InterPro"/>
</dbReference>
<dbReference type="InterPro" id="IPR041569">
    <property type="entry name" value="AAA_lid_3"/>
</dbReference>
<proteinExistence type="predicted"/>
<feature type="domain" description="AAA+ ATPase" evidence="1">
    <location>
        <begin position="83"/>
        <end position="193"/>
    </location>
</feature>
<dbReference type="Proteomes" id="UP001187192">
    <property type="component" value="Unassembled WGS sequence"/>
</dbReference>
<dbReference type="AlphaFoldDB" id="A0AA88A6Y2"/>
<protein>
    <recommendedName>
        <fullName evidence="1">AAA+ ATPase domain-containing protein</fullName>
    </recommendedName>
</protein>
<dbReference type="InterPro" id="IPR027417">
    <property type="entry name" value="P-loop_NTPase"/>
</dbReference>
<dbReference type="PANTHER" id="PTHR48470:SF1">
    <property type="entry name" value="CELL DIVISION CONTROL PROTEIN 48 C ISOFORM 1"/>
    <property type="match status" value="1"/>
</dbReference>
<accession>A0AA88A6Y2</accession>
<keyword evidence="3" id="KW-1185">Reference proteome</keyword>
<evidence type="ECO:0000259" key="1">
    <source>
        <dbReference type="SMART" id="SM00382"/>
    </source>
</evidence>
<reference evidence="2" key="1">
    <citation type="submission" date="2023-07" db="EMBL/GenBank/DDBJ databases">
        <title>draft genome sequence of fig (Ficus carica).</title>
        <authorList>
            <person name="Takahashi T."/>
            <person name="Nishimura K."/>
        </authorList>
    </citation>
    <scope>NUCLEOTIDE SEQUENCE</scope>
</reference>
<dbReference type="PANTHER" id="PTHR48470">
    <property type="entry name" value="CELL DIVISION CONTROL PROTEIN 48 C ISOFORM 1"/>
    <property type="match status" value="1"/>
</dbReference>
<dbReference type="Pfam" id="PF00004">
    <property type="entry name" value="AAA"/>
    <property type="match status" value="2"/>
</dbReference>
<evidence type="ECO:0000313" key="3">
    <source>
        <dbReference type="Proteomes" id="UP001187192"/>
    </source>
</evidence>
<organism evidence="2 3">
    <name type="scientific">Ficus carica</name>
    <name type="common">Common fig</name>
    <dbReference type="NCBI Taxonomy" id="3494"/>
    <lineage>
        <taxon>Eukaryota</taxon>
        <taxon>Viridiplantae</taxon>
        <taxon>Streptophyta</taxon>
        <taxon>Embryophyta</taxon>
        <taxon>Tracheophyta</taxon>
        <taxon>Spermatophyta</taxon>
        <taxon>Magnoliopsida</taxon>
        <taxon>eudicotyledons</taxon>
        <taxon>Gunneridae</taxon>
        <taxon>Pentapetalae</taxon>
        <taxon>rosids</taxon>
        <taxon>fabids</taxon>
        <taxon>Rosales</taxon>
        <taxon>Moraceae</taxon>
        <taxon>Ficeae</taxon>
        <taxon>Ficus</taxon>
    </lineage>
</organism>
<evidence type="ECO:0000313" key="2">
    <source>
        <dbReference type="EMBL" id="GMN50489.1"/>
    </source>
</evidence>
<dbReference type="SUPFAM" id="SSF52540">
    <property type="entry name" value="P-loop containing nucleoside triphosphate hydrolases"/>
    <property type="match status" value="2"/>
</dbReference>